<evidence type="ECO:0000256" key="1">
    <source>
        <dbReference type="SAM" id="MobiDB-lite"/>
    </source>
</evidence>
<dbReference type="EMBL" id="BFEA01000202">
    <property type="protein sequence ID" value="GBG74375.1"/>
    <property type="molecule type" value="Genomic_DNA"/>
</dbReference>
<evidence type="ECO:0000256" key="2">
    <source>
        <dbReference type="SAM" id="Phobius"/>
    </source>
</evidence>
<feature type="compositionally biased region" description="Basic and acidic residues" evidence="1">
    <location>
        <begin position="324"/>
        <end position="344"/>
    </location>
</feature>
<evidence type="ECO:0000313" key="4">
    <source>
        <dbReference type="Proteomes" id="UP000265515"/>
    </source>
</evidence>
<dbReference type="Gramene" id="GBG74375">
    <property type="protein sequence ID" value="GBG74375"/>
    <property type="gene ID" value="CBR_g18786"/>
</dbReference>
<dbReference type="AlphaFoldDB" id="A0A388KWC8"/>
<organism evidence="3 4">
    <name type="scientific">Chara braunii</name>
    <name type="common">Braun's stonewort</name>
    <dbReference type="NCBI Taxonomy" id="69332"/>
    <lineage>
        <taxon>Eukaryota</taxon>
        <taxon>Viridiplantae</taxon>
        <taxon>Streptophyta</taxon>
        <taxon>Charophyceae</taxon>
        <taxon>Charales</taxon>
        <taxon>Characeae</taxon>
        <taxon>Chara</taxon>
    </lineage>
</organism>
<feature type="compositionally biased region" description="Polar residues" evidence="1">
    <location>
        <begin position="386"/>
        <end position="399"/>
    </location>
</feature>
<feature type="region of interest" description="Disordered" evidence="1">
    <location>
        <begin position="180"/>
        <end position="219"/>
    </location>
</feature>
<feature type="compositionally biased region" description="Basic residues" evidence="1">
    <location>
        <begin position="361"/>
        <end position="373"/>
    </location>
</feature>
<keyword evidence="2" id="KW-0812">Transmembrane</keyword>
<keyword evidence="2" id="KW-1133">Transmembrane helix</keyword>
<keyword evidence="2" id="KW-0472">Membrane</keyword>
<feature type="region of interest" description="Disordered" evidence="1">
    <location>
        <begin position="514"/>
        <end position="547"/>
    </location>
</feature>
<feature type="compositionally biased region" description="Basic and acidic residues" evidence="1">
    <location>
        <begin position="514"/>
        <end position="532"/>
    </location>
</feature>
<keyword evidence="4" id="KW-1185">Reference proteome</keyword>
<reference evidence="3 4" key="1">
    <citation type="journal article" date="2018" name="Cell">
        <title>The Chara Genome: Secondary Complexity and Implications for Plant Terrestrialization.</title>
        <authorList>
            <person name="Nishiyama T."/>
            <person name="Sakayama H."/>
            <person name="Vries J.D."/>
            <person name="Buschmann H."/>
            <person name="Saint-Marcoux D."/>
            <person name="Ullrich K.K."/>
            <person name="Haas F.B."/>
            <person name="Vanderstraeten L."/>
            <person name="Becker D."/>
            <person name="Lang D."/>
            <person name="Vosolsobe S."/>
            <person name="Rombauts S."/>
            <person name="Wilhelmsson P.K.I."/>
            <person name="Janitza P."/>
            <person name="Kern R."/>
            <person name="Heyl A."/>
            <person name="Rumpler F."/>
            <person name="Villalobos L.I.A.C."/>
            <person name="Clay J.M."/>
            <person name="Skokan R."/>
            <person name="Toyoda A."/>
            <person name="Suzuki Y."/>
            <person name="Kagoshima H."/>
            <person name="Schijlen E."/>
            <person name="Tajeshwar N."/>
            <person name="Catarino B."/>
            <person name="Hetherington A.J."/>
            <person name="Saltykova A."/>
            <person name="Bonnot C."/>
            <person name="Breuninger H."/>
            <person name="Symeonidi A."/>
            <person name="Radhakrishnan G.V."/>
            <person name="Van Nieuwerburgh F."/>
            <person name="Deforce D."/>
            <person name="Chang C."/>
            <person name="Karol K.G."/>
            <person name="Hedrich R."/>
            <person name="Ulvskov P."/>
            <person name="Glockner G."/>
            <person name="Delwiche C.F."/>
            <person name="Petrasek J."/>
            <person name="Van de Peer Y."/>
            <person name="Friml J."/>
            <person name="Beilby M."/>
            <person name="Dolan L."/>
            <person name="Kohara Y."/>
            <person name="Sugano S."/>
            <person name="Fujiyama A."/>
            <person name="Delaux P.-M."/>
            <person name="Quint M."/>
            <person name="TheiBen G."/>
            <person name="Hagemann M."/>
            <person name="Harholt J."/>
            <person name="Dunand C."/>
            <person name="Zachgo S."/>
            <person name="Langdale J."/>
            <person name="Maumus F."/>
            <person name="Straeten D.V.D."/>
            <person name="Gould S.B."/>
            <person name="Rensing S.A."/>
        </authorList>
    </citation>
    <scope>NUCLEOTIDE SEQUENCE [LARGE SCALE GENOMIC DNA]</scope>
    <source>
        <strain evidence="3 4">S276</strain>
    </source>
</reference>
<dbReference type="Proteomes" id="UP000265515">
    <property type="component" value="Unassembled WGS sequence"/>
</dbReference>
<proteinExistence type="predicted"/>
<evidence type="ECO:0000313" key="3">
    <source>
        <dbReference type="EMBL" id="GBG74375.1"/>
    </source>
</evidence>
<feature type="region of interest" description="Disordered" evidence="1">
    <location>
        <begin position="416"/>
        <end position="442"/>
    </location>
</feature>
<sequence length="547" mass="59464">MMVKVVASTEASNWLDHPRAIEAVIGIGISLCAFSFIVGRMYPRSRGGKTGSRRGKWSNCGRYWIEGANNNLYVQHQAGTSIPYSAIPAPISNPAPPGVPYYAGGTVHPPPGVQVPSMPSAPAATPVQYHPALNQWNSQPWGTPHQQSVACQGNAPWIGNPPQFVVAAQAPVQTPVPMTLPQQPPAAHLNPQGFHGGHGGSSASSGGGKGPTANNFPGPGNRAYFTKEYMEILENIKFSKAIEEARKKVGVPRISVAKRSSSRASESQDEGNRDDARSSEKNEDMKAWVTTTLGESLKLINAKLEAVDKKSKLDTAERDELERLRKEVQGGKDNKELSSSEKRKWGVVHTPGENSPSAARAKPRSKGCAKTKPKRIELSDDEGPSGTKQNLQAKLESTSSELSDIKRMLASLMSGLQDPKGKAKVVHPGTTNECPVGMGPGATKVVQNAQAEGDDKDPDDDGFAAYMKVRAEFYGSLHYTRVQELCKEREVEYFKKDVAVWELAQQDLQDYADSLKEDRGEKSRRKETSAESDHDDVEEDRDTVKEN</sequence>
<accession>A0A388KWC8</accession>
<feature type="compositionally biased region" description="Gly residues" evidence="1">
    <location>
        <begin position="194"/>
        <end position="210"/>
    </location>
</feature>
<protein>
    <submittedName>
        <fullName evidence="3">Uncharacterized protein</fullName>
    </submittedName>
</protein>
<name>A0A388KWC8_CHABU</name>
<feature type="region of interest" description="Disordered" evidence="1">
    <location>
        <begin position="324"/>
        <end position="399"/>
    </location>
</feature>
<feature type="region of interest" description="Disordered" evidence="1">
    <location>
        <begin position="255"/>
        <end position="284"/>
    </location>
</feature>
<feature type="transmembrane region" description="Helical" evidence="2">
    <location>
        <begin position="20"/>
        <end position="39"/>
    </location>
</feature>
<comment type="caution">
    <text evidence="3">The sequence shown here is derived from an EMBL/GenBank/DDBJ whole genome shotgun (WGS) entry which is preliminary data.</text>
</comment>
<gene>
    <name evidence="3" type="ORF">CBR_g18786</name>
</gene>
<feature type="compositionally biased region" description="Basic and acidic residues" evidence="1">
    <location>
        <begin position="270"/>
        <end position="284"/>
    </location>
</feature>